<evidence type="ECO:0000313" key="1">
    <source>
        <dbReference type="EMBL" id="CAB4786998.1"/>
    </source>
</evidence>
<organism evidence="2">
    <name type="scientific">freshwater metagenome</name>
    <dbReference type="NCBI Taxonomy" id="449393"/>
    <lineage>
        <taxon>unclassified sequences</taxon>
        <taxon>metagenomes</taxon>
        <taxon>ecological metagenomes</taxon>
    </lineage>
</organism>
<proteinExistence type="predicted"/>
<accession>A0A6J7NYV2</accession>
<protein>
    <submittedName>
        <fullName evidence="2">Unannotated protein</fullName>
    </submittedName>
</protein>
<evidence type="ECO:0000313" key="2">
    <source>
        <dbReference type="EMBL" id="CAB4996049.1"/>
    </source>
</evidence>
<dbReference type="AlphaFoldDB" id="A0A6J7NYV2"/>
<gene>
    <name evidence="1" type="ORF">UFOPK2928_01141</name>
    <name evidence="2" type="ORF">UFOPK4010_00897</name>
</gene>
<name>A0A6J7NYV2_9ZZZZ</name>
<dbReference type="EMBL" id="CAEZZY010000157">
    <property type="protein sequence ID" value="CAB4786998.1"/>
    <property type="molecule type" value="Genomic_DNA"/>
</dbReference>
<sequence>MIVHKNSLRQTISAATVFAVVSTVALVPNAHSAPKQIAVKQLSLLAKDASAEGMVVTNKAVVTYSNVVGNTSDIQVRAIDFAGAEIWSKTIDSGWDEVATAINVDTQGSIWLAGNSATGTLSESNTAIVGALNPDSVTAEATSELRADMTNIALWQFSASGELLSQVNSTQVQPAIVDGLSANATGVSILLSRDNGQSIFSLKAGIFSKELKLGTIKSKFKAILRGADGSTSLFGSSSETLGGKKLVGKEDGILLKVSKTGSISSVVRSSATSATRDWQSATSSNFLTGIVKSGKKIETALTKFNSSFTPTWTARYASTGVSFGTLGANGSVFAIFEPTAVPKGITGWKVIKGQSVALQLDSKGALVGAFTNSLLATPISTGYSAEGGLIVLTKAGDLLRVAAR</sequence>
<reference evidence="2" key="1">
    <citation type="submission" date="2020-05" db="EMBL/GenBank/DDBJ databases">
        <authorList>
            <person name="Chiriac C."/>
            <person name="Salcher M."/>
            <person name="Ghai R."/>
            <person name="Kavagutti S V."/>
        </authorList>
    </citation>
    <scope>NUCLEOTIDE SEQUENCE</scope>
</reference>
<dbReference type="EMBL" id="CAFBOU010000078">
    <property type="protein sequence ID" value="CAB4996049.1"/>
    <property type="molecule type" value="Genomic_DNA"/>
</dbReference>